<dbReference type="Gene3D" id="3.40.630.30">
    <property type="match status" value="1"/>
</dbReference>
<dbReference type="AlphaFoldDB" id="A0A6J4U213"/>
<dbReference type="PROSITE" id="PS51186">
    <property type="entry name" value="GNAT"/>
    <property type="match status" value="1"/>
</dbReference>
<name>A0A6J4U213_9BACT</name>
<dbReference type="SUPFAM" id="SSF55729">
    <property type="entry name" value="Acyl-CoA N-acyltransferases (Nat)"/>
    <property type="match status" value="1"/>
</dbReference>
<sequence>MPSPQETAFADQAIATMDALERESMAGWPVHPPEEVHIGPDLIRLITGFPIPFFNTVAQARFAPDDADAAIATTLDRFRARAVPMLWYVGPGSAPPDLGERLVAHGLTPTDDSPAMARELGAMPPDDDLPPGLRVARVADPATFARFGDIVGAGFGIPPEVAAKLVEIFGRVGFGPEQPWRHDLGCLDGEPVAAASRYLSEDAVGIFNVVTREDVRGRGIGAAMTRVILHEAAAGGRRLAVLTSSPDGEPLYRKLGFVEIGRVRTYLGPG</sequence>
<dbReference type="Pfam" id="PF13508">
    <property type="entry name" value="Acetyltransf_7"/>
    <property type="match status" value="1"/>
</dbReference>
<evidence type="ECO:0000259" key="1">
    <source>
        <dbReference type="PROSITE" id="PS51186"/>
    </source>
</evidence>
<dbReference type="InterPro" id="IPR000182">
    <property type="entry name" value="GNAT_dom"/>
</dbReference>
<dbReference type="CDD" id="cd04301">
    <property type="entry name" value="NAT_SF"/>
    <property type="match status" value="1"/>
</dbReference>
<proteinExistence type="predicted"/>
<dbReference type="EMBL" id="CADCWE010000087">
    <property type="protein sequence ID" value="CAA9536275.1"/>
    <property type="molecule type" value="Genomic_DNA"/>
</dbReference>
<dbReference type="GO" id="GO:0016747">
    <property type="term" value="F:acyltransferase activity, transferring groups other than amino-acyl groups"/>
    <property type="evidence" value="ECO:0007669"/>
    <property type="project" value="InterPro"/>
</dbReference>
<dbReference type="InterPro" id="IPR016181">
    <property type="entry name" value="Acyl_CoA_acyltransferase"/>
</dbReference>
<organism evidence="2">
    <name type="scientific">uncultured Thermomicrobiales bacterium</name>
    <dbReference type="NCBI Taxonomy" id="1645740"/>
    <lineage>
        <taxon>Bacteria</taxon>
        <taxon>Pseudomonadati</taxon>
        <taxon>Thermomicrobiota</taxon>
        <taxon>Thermomicrobia</taxon>
        <taxon>Thermomicrobiales</taxon>
        <taxon>environmental samples</taxon>
    </lineage>
</organism>
<accession>A0A6J4U213</accession>
<gene>
    <name evidence="2" type="ORF">AVDCRST_MAG73-1489</name>
</gene>
<feature type="domain" description="N-acetyltransferase" evidence="1">
    <location>
        <begin position="134"/>
        <end position="270"/>
    </location>
</feature>
<evidence type="ECO:0000313" key="2">
    <source>
        <dbReference type="EMBL" id="CAA9536275.1"/>
    </source>
</evidence>
<protein>
    <recommendedName>
        <fullName evidence="1">N-acetyltransferase domain-containing protein</fullName>
    </recommendedName>
</protein>
<reference evidence="2" key="1">
    <citation type="submission" date="2020-02" db="EMBL/GenBank/DDBJ databases">
        <authorList>
            <person name="Meier V. D."/>
        </authorList>
    </citation>
    <scope>NUCLEOTIDE SEQUENCE</scope>
    <source>
        <strain evidence="2">AVDCRST_MAG73</strain>
    </source>
</reference>